<evidence type="ECO:0000259" key="14">
    <source>
        <dbReference type="PROSITE" id="PS51349"/>
    </source>
</evidence>
<dbReference type="AlphaFoldDB" id="A0AAP0N3U2"/>
<dbReference type="Gene3D" id="1.10.720.30">
    <property type="entry name" value="SAP domain"/>
    <property type="match status" value="1"/>
</dbReference>
<dbReference type="SMART" id="SM00513">
    <property type="entry name" value="SAP"/>
    <property type="match status" value="1"/>
</dbReference>
<dbReference type="SUPFAM" id="SSF68906">
    <property type="entry name" value="SAP domain"/>
    <property type="match status" value="1"/>
</dbReference>
<feature type="compositionally biased region" description="Low complexity" evidence="11">
    <location>
        <begin position="22"/>
        <end position="41"/>
    </location>
</feature>
<gene>
    <name evidence="15" type="ORF">WN944_021846</name>
</gene>
<protein>
    <recommendedName>
        <fullName evidence="3">(S)-2-hydroxy-acid oxidase</fullName>
        <ecNumber evidence="3">1.1.3.15</ecNumber>
    </recommendedName>
</protein>
<feature type="domain" description="C3H1-type" evidence="12">
    <location>
        <begin position="409"/>
        <end position="435"/>
    </location>
</feature>
<dbReference type="Gene3D" id="3.20.20.70">
    <property type="entry name" value="Aldolase class I"/>
    <property type="match status" value="1"/>
</dbReference>
<evidence type="ECO:0000313" key="15">
    <source>
        <dbReference type="EMBL" id="KAK9228889.1"/>
    </source>
</evidence>
<comment type="caution">
    <text evidence="15">The sequence shown here is derived from an EMBL/GenBank/DDBJ whole genome shotgun (WGS) entry which is preliminary data.</text>
</comment>
<dbReference type="EC" id="1.1.3.15" evidence="3"/>
<dbReference type="GO" id="GO:0005777">
    <property type="term" value="C:peroxisome"/>
    <property type="evidence" value="ECO:0007669"/>
    <property type="project" value="UniProtKB-SubCell"/>
</dbReference>
<evidence type="ECO:0000256" key="9">
    <source>
        <dbReference type="ARBA" id="ARBA00024042"/>
    </source>
</evidence>
<comment type="similarity">
    <text evidence="9">Belongs to the FMN-dependent alpha-hydroxy acid dehydrogenase family.</text>
</comment>
<dbReference type="InterPro" id="IPR041367">
    <property type="entry name" value="Znf-CCCH_4"/>
</dbReference>
<dbReference type="InterPro" id="IPR000262">
    <property type="entry name" value="FMN-dep_DH"/>
</dbReference>
<keyword evidence="6 10" id="KW-0862">Zinc</keyword>
<sequence>MAAPESEQVIFIEEGDDEYSTDSGGSDLGYDSDLDPSYSPLEDTHATFSKLSIGKKSKSRIGKDLDMGVDEIEEKVIQKIIEAGQQEKLKVEQCKVYLRKNGLRLTGNKPTLIQRIKEHLEISNGGGERRYPIFSFVLDCKGDACTGDVVMFKQNVYKMFNIAACSASGPPCGKRIVAGRIVKESYGAAKQQHTFTIEVLWSKGEKPLPPLRPLLIKGRNLYRLKTLRQRWEDEGERHKVLMEKHSRGFIARSNREIRIHGKEKRKLLKANRMSINQVPKSCLSQMNLIVTEKVEILSQQQLALNMDSNQMKNGPQQLSVQPQKPSLSVDHRKLAAQPQLSADSKKAAKLLSQLVEQELAVMQNNCQTQVPQDPIVQLSGIREAPINRQRLKSINHHPPTCPPQEQSCMKQHLCPYYPKGRCYCGDNCKFLHEQRDNGDQRREYRFQMAAEPVNLNEFQELARLALPKMYYDFYAGGAEDEHTLKENVEAFHRITFRPRILVDVSRIDLSTTILDYKISAPIIIAPTALHKLANPEGEVATARAAASCNTIMVLSFTSSSSIEEVAASSNAVFKKRDITATLVQRAERNGFKALVLTADTPRLGRREADIKNKMITPPLKNLEGLLSTKVSSDTGSNFEADANETMDASLSWKDLEWLRSITNLPILIKGILTREDGKIKAPSDDMSIALFCFPCSLRLKEDSFPFIHSIKAVEVGVAGIIVSNHGARQLDYTPATISALEEVVHAVKGRVPILMDGGVRRGTDVFKALALGAQAVLIGRPVVYGLAAKGEYGVRRVIEMLKDEFELTMALTGCPSVKHITRKHGQLKSFYGLQRKF</sequence>
<dbReference type="Pfam" id="PF02037">
    <property type="entry name" value="SAP"/>
    <property type="match status" value="1"/>
</dbReference>
<evidence type="ECO:0000259" key="12">
    <source>
        <dbReference type="PROSITE" id="PS50103"/>
    </source>
</evidence>
<keyword evidence="7" id="KW-0560">Oxidoreductase</keyword>
<dbReference type="InterPro" id="IPR036361">
    <property type="entry name" value="SAP_dom_sf"/>
</dbReference>
<evidence type="ECO:0000256" key="3">
    <source>
        <dbReference type="ARBA" id="ARBA00013087"/>
    </source>
</evidence>
<feature type="region of interest" description="Disordered" evidence="11">
    <location>
        <begin position="1"/>
        <end position="41"/>
    </location>
</feature>
<proteinExistence type="inferred from homology"/>
<dbReference type="PROSITE" id="PS50800">
    <property type="entry name" value="SAP"/>
    <property type="match status" value="1"/>
</dbReference>
<evidence type="ECO:0000256" key="6">
    <source>
        <dbReference type="ARBA" id="ARBA00022833"/>
    </source>
</evidence>
<accession>A0AAP0N3U2</accession>
<name>A0AAP0N3U2_9ROSI</name>
<feature type="domain" description="SAP" evidence="13">
    <location>
        <begin position="86"/>
        <end position="120"/>
    </location>
</feature>
<dbReference type="InterPro" id="IPR003034">
    <property type="entry name" value="SAP_dom"/>
</dbReference>
<evidence type="ECO:0000256" key="2">
    <source>
        <dbReference type="ARBA" id="ARBA00004275"/>
    </source>
</evidence>
<dbReference type="Pfam" id="PF01070">
    <property type="entry name" value="FMN_dh"/>
    <property type="match status" value="2"/>
</dbReference>
<dbReference type="InterPro" id="IPR013785">
    <property type="entry name" value="Aldolase_TIM"/>
</dbReference>
<dbReference type="SUPFAM" id="SSF90229">
    <property type="entry name" value="CCCH zinc finger"/>
    <property type="match status" value="1"/>
</dbReference>
<dbReference type="CDD" id="cd02809">
    <property type="entry name" value="alpha_hydroxyacid_oxid_FMN"/>
    <property type="match status" value="1"/>
</dbReference>
<feature type="zinc finger region" description="C3H1-type" evidence="10">
    <location>
        <begin position="409"/>
        <end position="435"/>
    </location>
</feature>
<dbReference type="InterPro" id="IPR056116">
    <property type="entry name" value="DUF7699"/>
</dbReference>
<comment type="cofactor">
    <cofactor evidence="1">
        <name>FMN</name>
        <dbReference type="ChEBI" id="CHEBI:58210"/>
    </cofactor>
</comment>
<evidence type="ECO:0000256" key="8">
    <source>
        <dbReference type="ARBA" id="ARBA00023140"/>
    </source>
</evidence>
<keyword evidence="5 10" id="KW-0863">Zinc-finger</keyword>
<evidence type="ECO:0000259" key="13">
    <source>
        <dbReference type="PROSITE" id="PS50800"/>
    </source>
</evidence>
<evidence type="ECO:0000256" key="10">
    <source>
        <dbReference type="PROSITE-ProRule" id="PRU00723"/>
    </source>
</evidence>
<evidence type="ECO:0000256" key="1">
    <source>
        <dbReference type="ARBA" id="ARBA00001917"/>
    </source>
</evidence>
<reference evidence="15 16" key="1">
    <citation type="submission" date="2024-05" db="EMBL/GenBank/DDBJ databases">
        <title>Haplotype-resolved chromosome-level genome assembly of Huyou (Citrus changshanensis).</title>
        <authorList>
            <person name="Miao C."/>
            <person name="Chen W."/>
            <person name="Wu Y."/>
            <person name="Wang L."/>
            <person name="Zhao S."/>
            <person name="Grierson D."/>
            <person name="Xu C."/>
            <person name="Chen K."/>
        </authorList>
    </citation>
    <scope>NUCLEOTIDE SEQUENCE [LARGE SCALE GENOMIC DNA]</scope>
    <source>
        <strain evidence="15">01-14</strain>
        <tissue evidence="15">Leaf</tissue>
    </source>
</reference>
<feature type="domain" description="FMN hydroxy acid dehydrogenase" evidence="14">
    <location>
        <begin position="447"/>
        <end position="830"/>
    </location>
</feature>
<dbReference type="GO" id="GO:0008270">
    <property type="term" value="F:zinc ion binding"/>
    <property type="evidence" value="ECO:0007669"/>
    <property type="project" value="UniProtKB-KW"/>
</dbReference>
<dbReference type="InterPro" id="IPR000571">
    <property type="entry name" value="Znf_CCCH"/>
</dbReference>
<evidence type="ECO:0000313" key="16">
    <source>
        <dbReference type="Proteomes" id="UP001428341"/>
    </source>
</evidence>
<dbReference type="Pfam" id="PF24766">
    <property type="entry name" value="DUF7699"/>
    <property type="match status" value="1"/>
</dbReference>
<dbReference type="InterPro" id="IPR008259">
    <property type="entry name" value="FMN_hydac_DH_AS"/>
</dbReference>
<evidence type="ECO:0000256" key="4">
    <source>
        <dbReference type="ARBA" id="ARBA00022723"/>
    </source>
</evidence>
<dbReference type="GO" id="GO:0010181">
    <property type="term" value="F:FMN binding"/>
    <property type="evidence" value="ECO:0007669"/>
    <property type="project" value="InterPro"/>
</dbReference>
<feature type="compositionally biased region" description="Polar residues" evidence="11">
    <location>
        <begin position="309"/>
        <end position="326"/>
    </location>
</feature>
<evidence type="ECO:0000256" key="7">
    <source>
        <dbReference type="ARBA" id="ARBA00023002"/>
    </source>
</evidence>
<dbReference type="SUPFAM" id="SSF51395">
    <property type="entry name" value="FMN-linked oxidoreductases"/>
    <property type="match status" value="1"/>
</dbReference>
<feature type="region of interest" description="Disordered" evidence="11">
    <location>
        <begin position="309"/>
        <end position="328"/>
    </location>
</feature>
<dbReference type="Proteomes" id="UP001428341">
    <property type="component" value="Unassembled WGS sequence"/>
</dbReference>
<evidence type="ECO:0000256" key="11">
    <source>
        <dbReference type="SAM" id="MobiDB-lite"/>
    </source>
</evidence>
<dbReference type="InterPro" id="IPR037396">
    <property type="entry name" value="FMN_HAD"/>
</dbReference>
<keyword evidence="16" id="KW-1185">Reference proteome</keyword>
<dbReference type="GO" id="GO:0003973">
    <property type="term" value="F:(S)-2-hydroxy-acid oxidase activity"/>
    <property type="evidence" value="ECO:0007669"/>
    <property type="project" value="UniProtKB-EC"/>
</dbReference>
<organism evidence="15 16">
    <name type="scientific">Citrus x changshan-huyou</name>
    <dbReference type="NCBI Taxonomy" id="2935761"/>
    <lineage>
        <taxon>Eukaryota</taxon>
        <taxon>Viridiplantae</taxon>
        <taxon>Streptophyta</taxon>
        <taxon>Embryophyta</taxon>
        <taxon>Tracheophyta</taxon>
        <taxon>Spermatophyta</taxon>
        <taxon>Magnoliopsida</taxon>
        <taxon>eudicotyledons</taxon>
        <taxon>Gunneridae</taxon>
        <taxon>Pentapetalae</taxon>
        <taxon>rosids</taxon>
        <taxon>malvids</taxon>
        <taxon>Sapindales</taxon>
        <taxon>Rutaceae</taxon>
        <taxon>Aurantioideae</taxon>
        <taxon>Citrus</taxon>
    </lineage>
</organism>
<dbReference type="EMBL" id="JBCGBO010000001">
    <property type="protein sequence ID" value="KAK9228889.1"/>
    <property type="molecule type" value="Genomic_DNA"/>
</dbReference>
<dbReference type="InterPro" id="IPR012133">
    <property type="entry name" value="Alpha-hydoxy_acid_DH_FMN"/>
</dbReference>
<keyword evidence="8" id="KW-0576">Peroxisome</keyword>
<dbReference type="InterPro" id="IPR036855">
    <property type="entry name" value="Znf_CCCH_sf"/>
</dbReference>
<dbReference type="PANTHER" id="PTHR10578:SF67">
    <property type="entry name" value="PEROXISOMAL (S)-2-HYDROXYACID OXIDASE GLO3"/>
    <property type="match status" value="1"/>
</dbReference>
<dbReference type="PROSITE" id="PS00557">
    <property type="entry name" value="FMN_HYDROXY_ACID_DH_1"/>
    <property type="match status" value="1"/>
</dbReference>
<evidence type="ECO:0000256" key="5">
    <source>
        <dbReference type="ARBA" id="ARBA00022771"/>
    </source>
</evidence>
<dbReference type="PROSITE" id="PS51349">
    <property type="entry name" value="FMN_HYDROXY_ACID_DH_2"/>
    <property type="match status" value="1"/>
</dbReference>
<dbReference type="Pfam" id="PF18044">
    <property type="entry name" value="zf-CCCH_4"/>
    <property type="match status" value="1"/>
</dbReference>
<dbReference type="PANTHER" id="PTHR10578">
    <property type="entry name" value="S -2-HYDROXY-ACID OXIDASE-RELATED"/>
    <property type="match status" value="1"/>
</dbReference>
<comment type="subcellular location">
    <subcellularLocation>
        <location evidence="2">Peroxisome</location>
    </subcellularLocation>
</comment>
<keyword evidence="4 10" id="KW-0479">Metal-binding</keyword>
<dbReference type="PROSITE" id="PS50103">
    <property type="entry name" value="ZF_C3H1"/>
    <property type="match status" value="1"/>
</dbReference>